<dbReference type="GO" id="GO:0003924">
    <property type="term" value="F:GTPase activity"/>
    <property type="evidence" value="ECO:0007669"/>
    <property type="project" value="UniProtKB-UniRule"/>
</dbReference>
<dbReference type="OrthoDB" id="1074at2759"/>
<dbReference type="Pfam" id="PF06421">
    <property type="entry name" value="LepA_C"/>
    <property type="match status" value="1"/>
</dbReference>
<keyword evidence="2 8" id="KW-0547">Nucleotide-binding</keyword>
<dbReference type="Proteomes" id="UP000008312">
    <property type="component" value="Unassembled WGS sequence"/>
</dbReference>
<evidence type="ECO:0000256" key="8">
    <source>
        <dbReference type="HAMAP-Rule" id="MF_03137"/>
    </source>
</evidence>
<evidence type="ECO:0000256" key="1">
    <source>
        <dbReference type="ARBA" id="ARBA00005454"/>
    </source>
</evidence>
<gene>
    <name evidence="10" type="ORF">GSBLH_T00003536001</name>
</gene>
<proteinExistence type="inferred from homology"/>
<dbReference type="FunFam" id="3.30.70.2570:FF:000001">
    <property type="entry name" value="Translation factor GUF1, mitochondrial"/>
    <property type="match status" value="1"/>
</dbReference>
<dbReference type="InterPro" id="IPR005225">
    <property type="entry name" value="Small_GTP-bd"/>
</dbReference>
<dbReference type="InterPro" id="IPR027417">
    <property type="entry name" value="P-loop_NTPase"/>
</dbReference>
<dbReference type="AlphaFoldDB" id="D8M6G0"/>
<dbReference type="InterPro" id="IPR035647">
    <property type="entry name" value="EFG_III/V"/>
</dbReference>
<sequence length="584" mass="65478">MKRAGNIPENAQAQFLDNLEVERERGITVKAQTASMLVRSPKDGENYLLNLIDTPGHVDFSYEVEKSLVACQGVLMLVDATQGIQAQTLSTFYSAKKHNLDIIPVITKIDLPHADVARCKQQITDVLKLPPNDILCCSAKKNLGIDAIFDKVISTIIWPQGSVQNPFRARICDCWYDTYKGIICSIQIEDGEVNQGDKVMLFHSNQRFDVLELGLLLPFSVPISKLQAGNVGYIVLGCRDNKQIYLGDTIIHNRDYSSSTPKPAPLPHFSTPSRMVFASVYPVDQSSFEDMRTALERLLLNDNSVSVAQESSQALGMGFRCGYLGVLHMNIFQERLFNEFGMPVLVTAPFVPHRAVLKTGETIEVNKPSEMPPPCDTLRILQPMVDVSVVSPSRYLGDLMTLFRDRRGTESEIRYLDNQLVLLKYRMPWAEVVVDFYDVVKNRSSGYASLEYEDGGWEADDVVKVDILLNGKPVDALAFVCNRKQVESRGREILLRLKETISRQQYEVILQAAVGAKIFARERIAPYRKDVLVKGGKLVGGGDSTRKKKLLEAQKRGKKKLRTIANVEIPQEAFFAVLDRSKSK</sequence>
<dbReference type="RefSeq" id="XP_012897761.1">
    <property type="nucleotide sequence ID" value="XM_013042307.1"/>
</dbReference>
<comment type="catalytic activity">
    <reaction evidence="8">
        <text>GTP + H2O = GDP + phosphate + H(+)</text>
        <dbReference type="Rhea" id="RHEA:19669"/>
        <dbReference type="ChEBI" id="CHEBI:15377"/>
        <dbReference type="ChEBI" id="CHEBI:15378"/>
        <dbReference type="ChEBI" id="CHEBI:37565"/>
        <dbReference type="ChEBI" id="CHEBI:43474"/>
        <dbReference type="ChEBI" id="CHEBI:58189"/>
        <dbReference type="EC" id="3.6.5.n1"/>
    </reaction>
</comment>
<keyword evidence="11" id="KW-1185">Reference proteome</keyword>
<organism evidence="10">
    <name type="scientific">Blastocystis hominis</name>
    <dbReference type="NCBI Taxonomy" id="12968"/>
    <lineage>
        <taxon>Eukaryota</taxon>
        <taxon>Sar</taxon>
        <taxon>Stramenopiles</taxon>
        <taxon>Bigyra</taxon>
        <taxon>Opalozoa</taxon>
        <taxon>Opalinata</taxon>
        <taxon>Blastocystidae</taxon>
        <taxon>Blastocystis</taxon>
    </lineage>
</organism>
<keyword evidence="7 8" id="KW-0472">Membrane</keyword>
<dbReference type="PANTHER" id="PTHR43512">
    <property type="entry name" value="TRANSLATION FACTOR GUF1-RELATED"/>
    <property type="match status" value="1"/>
</dbReference>
<accession>D8M6G0</accession>
<comment type="caution">
    <text evidence="8">Lacks conserved residue(s) required for the propagation of feature annotation.</text>
</comment>
<dbReference type="FunCoup" id="D8M6G0">
    <property type="interactions" value="190"/>
</dbReference>
<dbReference type="Gene3D" id="3.30.70.240">
    <property type="match status" value="1"/>
</dbReference>
<dbReference type="InterPro" id="IPR013842">
    <property type="entry name" value="LepA_CTD"/>
</dbReference>
<comment type="function">
    <text evidence="8">Promotes mitochondrial protein synthesis. May act as a fidelity factor of the translation reaction, by catalyzing a one-codon backward translocation of tRNAs on improperly translocated ribosomes. Binds to mitochondrial ribosomes in a GTP-dependent manner.</text>
</comment>
<comment type="similarity">
    <text evidence="8">Belongs to the GTP-binding elongation factor family. LepA subfamily.</text>
</comment>
<dbReference type="Pfam" id="PF00679">
    <property type="entry name" value="EFG_C"/>
    <property type="match status" value="1"/>
</dbReference>
<evidence type="ECO:0000256" key="4">
    <source>
        <dbReference type="ARBA" id="ARBA00022801"/>
    </source>
</evidence>
<evidence type="ECO:0000256" key="7">
    <source>
        <dbReference type="ARBA" id="ARBA00023136"/>
    </source>
</evidence>
<name>D8M6G0_BLAHO</name>
<evidence type="ECO:0000256" key="3">
    <source>
        <dbReference type="ARBA" id="ARBA00022792"/>
    </source>
</evidence>
<feature type="domain" description="Tr-type G" evidence="9">
    <location>
        <begin position="1"/>
        <end position="160"/>
    </location>
</feature>
<keyword evidence="6 8" id="KW-0342">GTP-binding</keyword>
<dbReference type="InterPro" id="IPR000795">
    <property type="entry name" value="T_Tr_GTP-bd_dom"/>
</dbReference>
<keyword evidence="8" id="KW-0648">Protein biosynthesis</keyword>
<dbReference type="FunFam" id="2.40.30.10:FF:000015">
    <property type="entry name" value="Translation factor GUF1, mitochondrial"/>
    <property type="match status" value="1"/>
</dbReference>
<feature type="binding site" evidence="8">
    <location>
        <begin position="53"/>
        <end position="57"/>
    </location>
    <ligand>
        <name>GTP</name>
        <dbReference type="ChEBI" id="CHEBI:37565"/>
    </ligand>
</feature>
<dbReference type="Gene3D" id="3.40.50.300">
    <property type="entry name" value="P-loop containing nucleotide triphosphate hydrolases"/>
    <property type="match status" value="1"/>
</dbReference>
<comment type="subcellular location">
    <subcellularLocation>
        <location evidence="8">Mitochondrion inner membrane</location>
        <topology evidence="8">Peripheral membrane protein</topology>
        <orientation evidence="8">Matrix side</orientation>
    </subcellularLocation>
</comment>
<dbReference type="PROSITE" id="PS00301">
    <property type="entry name" value="G_TR_1"/>
    <property type="match status" value="1"/>
</dbReference>
<keyword evidence="4 8" id="KW-0378">Hydrolase</keyword>
<dbReference type="Gene3D" id="3.30.70.870">
    <property type="entry name" value="Elongation Factor G (Translational Gtpase), domain 3"/>
    <property type="match status" value="1"/>
</dbReference>
<dbReference type="SUPFAM" id="SSF52540">
    <property type="entry name" value="P-loop containing nucleoside triphosphate hydrolases"/>
    <property type="match status" value="1"/>
</dbReference>
<dbReference type="GO" id="GO:0005743">
    <property type="term" value="C:mitochondrial inner membrane"/>
    <property type="evidence" value="ECO:0007669"/>
    <property type="project" value="UniProtKB-SubCell"/>
</dbReference>
<evidence type="ECO:0000256" key="6">
    <source>
        <dbReference type="ARBA" id="ARBA00023134"/>
    </source>
</evidence>
<dbReference type="NCBIfam" id="TIGR00231">
    <property type="entry name" value="small_GTP"/>
    <property type="match status" value="1"/>
</dbReference>
<dbReference type="InterPro" id="IPR031157">
    <property type="entry name" value="G_TR_CS"/>
</dbReference>
<evidence type="ECO:0000256" key="5">
    <source>
        <dbReference type="ARBA" id="ARBA00023128"/>
    </source>
</evidence>
<dbReference type="InterPro" id="IPR009000">
    <property type="entry name" value="Transl_B-barrel_sf"/>
</dbReference>
<dbReference type="GO" id="GO:0006412">
    <property type="term" value="P:translation"/>
    <property type="evidence" value="ECO:0007669"/>
    <property type="project" value="UniProtKB-KW"/>
</dbReference>
<dbReference type="InterPro" id="IPR038363">
    <property type="entry name" value="LepA_C_sf"/>
</dbReference>
<dbReference type="GO" id="GO:0097177">
    <property type="term" value="F:mitochondrial ribosome binding"/>
    <property type="evidence" value="ECO:0007669"/>
    <property type="project" value="TreeGrafter"/>
</dbReference>
<dbReference type="InterPro" id="IPR006297">
    <property type="entry name" value="EF-4"/>
</dbReference>
<dbReference type="Gene3D" id="2.40.30.10">
    <property type="entry name" value="Translation factors"/>
    <property type="match status" value="1"/>
</dbReference>
<evidence type="ECO:0000256" key="2">
    <source>
        <dbReference type="ARBA" id="ARBA00022741"/>
    </source>
</evidence>
<dbReference type="Pfam" id="PF00009">
    <property type="entry name" value="GTP_EFTU"/>
    <property type="match status" value="1"/>
</dbReference>
<dbReference type="HAMAP" id="MF_00071">
    <property type="entry name" value="LepA"/>
    <property type="match status" value="1"/>
</dbReference>
<dbReference type="GO" id="GO:0005525">
    <property type="term" value="F:GTP binding"/>
    <property type="evidence" value="ECO:0007669"/>
    <property type="project" value="UniProtKB-UniRule"/>
</dbReference>
<dbReference type="InterPro" id="IPR035654">
    <property type="entry name" value="LepA_IV"/>
</dbReference>
<dbReference type="GO" id="GO:0045727">
    <property type="term" value="P:positive regulation of translation"/>
    <property type="evidence" value="ECO:0007669"/>
    <property type="project" value="UniProtKB-UniRule"/>
</dbReference>
<dbReference type="EC" id="3.6.5.n1" evidence="8"/>
<dbReference type="FunFam" id="3.30.70.870:FF:000004">
    <property type="entry name" value="Translation factor GUF1, mitochondrial"/>
    <property type="match status" value="1"/>
</dbReference>
<evidence type="ECO:0000259" key="9">
    <source>
        <dbReference type="PROSITE" id="PS51722"/>
    </source>
</evidence>
<dbReference type="GO" id="GO:0005759">
    <property type="term" value="C:mitochondrial matrix"/>
    <property type="evidence" value="ECO:0007669"/>
    <property type="project" value="UniProtKB-UniRule"/>
</dbReference>
<dbReference type="SUPFAM" id="SSF54980">
    <property type="entry name" value="EF-G C-terminal domain-like"/>
    <property type="match status" value="2"/>
</dbReference>
<dbReference type="CDD" id="cd16260">
    <property type="entry name" value="EF4_III"/>
    <property type="match status" value="1"/>
</dbReference>
<feature type="binding site" evidence="8">
    <location>
        <begin position="107"/>
        <end position="110"/>
    </location>
    <ligand>
        <name>GTP</name>
        <dbReference type="ChEBI" id="CHEBI:37565"/>
    </ligand>
</feature>
<dbReference type="PROSITE" id="PS51722">
    <property type="entry name" value="G_TR_2"/>
    <property type="match status" value="1"/>
</dbReference>
<dbReference type="OMA" id="EYSFVGY"/>
<keyword evidence="5 8" id="KW-0496">Mitochondrion</keyword>
<dbReference type="FunFam" id="3.30.70.240:FF:000007">
    <property type="entry name" value="Translation factor GUF1, mitochondrial"/>
    <property type="match status" value="1"/>
</dbReference>
<dbReference type="InterPro" id="IPR000640">
    <property type="entry name" value="EFG_V-like"/>
</dbReference>
<dbReference type="EMBL" id="FN668661">
    <property type="protein sequence ID" value="CBK23713.2"/>
    <property type="molecule type" value="Genomic_DNA"/>
</dbReference>
<dbReference type="InParanoid" id="D8M6G0"/>
<dbReference type="GeneID" id="24920631"/>
<evidence type="ECO:0000313" key="10">
    <source>
        <dbReference type="EMBL" id="CBK23713.2"/>
    </source>
</evidence>
<evidence type="ECO:0000313" key="11">
    <source>
        <dbReference type="Proteomes" id="UP000008312"/>
    </source>
</evidence>
<dbReference type="SUPFAM" id="SSF50447">
    <property type="entry name" value="Translation proteins"/>
    <property type="match status" value="1"/>
</dbReference>
<keyword evidence="3 8" id="KW-0999">Mitochondrion inner membrane</keyword>
<protein>
    <recommendedName>
        <fullName evidence="8">Translation factor GUF1 homolog, mitochondrial</fullName>
        <ecNumber evidence="8">3.6.5.n1</ecNumber>
    </recommendedName>
    <alternativeName>
        <fullName evidence="8">Elongation factor 4 homolog</fullName>
        <shortName evidence="8">EF-4</shortName>
    </alternativeName>
    <alternativeName>
        <fullName evidence="8">GTPase GUF1 homolog</fullName>
    </alternativeName>
    <alternativeName>
        <fullName evidence="8">Ribosomal back-translocase</fullName>
    </alternativeName>
</protein>
<dbReference type="NCBIfam" id="TIGR01393">
    <property type="entry name" value="lepA"/>
    <property type="match status" value="1"/>
</dbReference>
<dbReference type="Gene3D" id="3.30.70.2570">
    <property type="entry name" value="Elongation factor 4, C-terminal domain"/>
    <property type="match status" value="1"/>
</dbReference>
<reference evidence="10" key="1">
    <citation type="submission" date="2010-02" db="EMBL/GenBank/DDBJ databases">
        <title>Sequencing and annotation of the Blastocystis hominis genome.</title>
        <authorList>
            <person name="Wincker P."/>
        </authorList>
    </citation>
    <scope>NUCLEOTIDE SEQUENCE</scope>
    <source>
        <strain evidence="10">Singapore isolate B</strain>
    </source>
</reference>
<comment type="similarity">
    <text evidence="1">Belongs to the TRAFAC class translation factor GTPase superfamily. Classic translation factor GTPase family. LepA subfamily.</text>
</comment>
<dbReference type="CDD" id="cd03709">
    <property type="entry name" value="lepA_C"/>
    <property type="match status" value="1"/>
</dbReference>
<dbReference type="PANTHER" id="PTHR43512:SF7">
    <property type="entry name" value="TRANSLATION FACTOR GUF1, MITOCHONDRIAL"/>
    <property type="match status" value="1"/>
</dbReference>